<dbReference type="GO" id="GO:0005634">
    <property type="term" value="C:nucleus"/>
    <property type="evidence" value="ECO:0007669"/>
    <property type="project" value="InterPro"/>
</dbReference>
<accession>A0A178UAF7</accession>
<reference evidence="3" key="1">
    <citation type="journal article" date="2016" name="Proc. Natl. Acad. Sci. U.S.A.">
        <title>Chromosome-level assembly of Arabidopsis thaliana Ler reveals the extent of translocation and inversion polymorphisms.</title>
        <authorList>
            <person name="Zapata L."/>
            <person name="Ding J."/>
            <person name="Willing E.M."/>
            <person name="Hartwig B."/>
            <person name="Bezdan D."/>
            <person name="Jiao W.B."/>
            <person name="Patel V."/>
            <person name="Velikkakam James G."/>
            <person name="Koornneef M."/>
            <person name="Ossowski S."/>
            <person name="Schneeberger K."/>
        </authorList>
    </citation>
    <scope>NUCLEOTIDE SEQUENCE [LARGE SCALE GENOMIC DNA]</scope>
    <source>
        <strain evidence="3">cv. Landsberg erecta</strain>
    </source>
</reference>
<feature type="domain" description="K-box" evidence="1">
    <location>
        <begin position="1"/>
        <end position="51"/>
    </location>
</feature>
<proteinExistence type="predicted"/>
<organism evidence="2 3">
    <name type="scientific">Arabidopsis thaliana</name>
    <name type="common">Mouse-ear cress</name>
    <dbReference type="NCBI Taxonomy" id="3702"/>
    <lineage>
        <taxon>Eukaryota</taxon>
        <taxon>Viridiplantae</taxon>
        <taxon>Streptophyta</taxon>
        <taxon>Embryophyta</taxon>
        <taxon>Tracheophyta</taxon>
        <taxon>Spermatophyta</taxon>
        <taxon>Magnoliopsida</taxon>
        <taxon>eudicotyledons</taxon>
        <taxon>Gunneridae</taxon>
        <taxon>Pentapetalae</taxon>
        <taxon>rosids</taxon>
        <taxon>malvids</taxon>
        <taxon>Brassicales</taxon>
        <taxon>Brassicaceae</taxon>
        <taxon>Camelineae</taxon>
        <taxon>Arabidopsis</taxon>
    </lineage>
</organism>
<dbReference type="PROSITE" id="PS51297">
    <property type="entry name" value="K_BOX"/>
    <property type="match status" value="1"/>
</dbReference>
<comment type="caution">
    <text evidence="2">The sequence shown here is derived from an EMBL/GenBank/DDBJ whole genome shotgun (WGS) entry which is preliminary data.</text>
</comment>
<name>A0A178UAF7_ARATH</name>
<evidence type="ECO:0000313" key="2">
    <source>
        <dbReference type="EMBL" id="OAO90938.1"/>
    </source>
</evidence>
<dbReference type="EMBL" id="LUHQ01000005">
    <property type="protein sequence ID" value="OAO90938.1"/>
    <property type="molecule type" value="Genomic_DNA"/>
</dbReference>
<dbReference type="Pfam" id="PF01486">
    <property type="entry name" value="K-box"/>
    <property type="match status" value="1"/>
</dbReference>
<dbReference type="InterPro" id="IPR002487">
    <property type="entry name" value="TF_Kbox"/>
</dbReference>
<sequence length="62" mass="7201">MEEQLETALSVIRAKKTELMMEDMKSLQEREKLLIEENQILASQVTKTSLMILRANSSLHLR</sequence>
<evidence type="ECO:0000259" key="1">
    <source>
        <dbReference type="PROSITE" id="PS51297"/>
    </source>
</evidence>
<dbReference type="AlphaFoldDB" id="A0A178UAF7"/>
<gene>
    <name evidence="2" type="ordered locus">AXX17_At5g64780</name>
</gene>
<dbReference type="ExpressionAtlas" id="A0A178UAF7">
    <property type="expression patterns" value="baseline and differential"/>
</dbReference>
<protein>
    <recommendedName>
        <fullName evidence="1">K-box domain-containing protein</fullName>
    </recommendedName>
</protein>
<dbReference type="Proteomes" id="UP000078284">
    <property type="component" value="Chromosome 5"/>
</dbReference>
<dbReference type="GO" id="GO:0003700">
    <property type="term" value="F:DNA-binding transcription factor activity"/>
    <property type="evidence" value="ECO:0007669"/>
    <property type="project" value="InterPro"/>
</dbReference>
<evidence type="ECO:0000313" key="3">
    <source>
        <dbReference type="Proteomes" id="UP000078284"/>
    </source>
</evidence>